<keyword evidence="1" id="KW-0004">4Fe-4S</keyword>
<dbReference type="InterPro" id="IPR050954">
    <property type="entry name" value="ET_IronSulfur_Cluster-Binding"/>
</dbReference>
<dbReference type="SUPFAM" id="SSF54862">
    <property type="entry name" value="4Fe-4S ferredoxins"/>
    <property type="match status" value="1"/>
</dbReference>
<dbReference type="OrthoDB" id="9789030at2"/>
<dbReference type="RefSeq" id="WP_137424178.1">
    <property type="nucleotide sequence ID" value="NZ_CP040098.1"/>
</dbReference>
<dbReference type="InterPro" id="IPR054822">
    <property type="entry name" value="DsrO-like"/>
</dbReference>
<dbReference type="InterPro" id="IPR017896">
    <property type="entry name" value="4Fe4S_Fe-S-bd"/>
</dbReference>
<dbReference type="PROSITE" id="PS51318">
    <property type="entry name" value="TAT"/>
    <property type="match status" value="1"/>
</dbReference>
<dbReference type="PROSITE" id="PS51379">
    <property type="entry name" value="4FE4S_FER_2"/>
    <property type="match status" value="1"/>
</dbReference>
<dbReference type="InterPro" id="IPR006311">
    <property type="entry name" value="TAT_signal"/>
</dbReference>
<dbReference type="Pfam" id="PF13247">
    <property type="entry name" value="Fer4_11"/>
    <property type="match status" value="2"/>
</dbReference>
<protein>
    <submittedName>
        <fullName evidence="6">4Fe-4S dicluster domain-containing protein</fullName>
    </submittedName>
</protein>
<sequence length="261" mass="29835">MEESRRSFLKIGGISVLGLSALPVLQAVAQNDGPKFKPDPNALQARQWGMVIDMNKCWEEQQKRHCTDCIAACHKVHNVPDIADPKREIKWIWTDKYEHVFPDQAHEYVPEKIRESRFLLLCNHCSNPPCVRVCPTQATFKREQDGIVMMDFHRCIGCRYCMAGCPFGARSFNWGDPRPYLAEQNMEFPTRTKGVVEKCNFCAERLDVGQIPACVEACKAKALVFGDVEDPDSEIRKILDTHYTIRRKVNLGTGPNIYYIV</sequence>
<evidence type="ECO:0000256" key="3">
    <source>
        <dbReference type="ARBA" id="ARBA00023004"/>
    </source>
</evidence>
<dbReference type="InterPro" id="IPR017900">
    <property type="entry name" value="4Fe4S_Fe_S_CS"/>
</dbReference>
<dbReference type="KEGG" id="dax:FDQ92_08555"/>
<evidence type="ECO:0000313" key="7">
    <source>
        <dbReference type="Proteomes" id="UP000298602"/>
    </source>
</evidence>
<keyword evidence="4" id="KW-0411">Iron-sulfur</keyword>
<dbReference type="NCBIfam" id="NF045797">
    <property type="entry name" value="DsrO"/>
    <property type="match status" value="1"/>
</dbReference>
<reference evidence="6 7" key="1">
    <citation type="submission" date="2019-05" db="EMBL/GenBank/DDBJ databases">
        <title>The Complete Genome Sequence of the n-alkane-degrading Desulfoglaeba alkanexedens ALDC reveals multiple alkylsuccinate synthase gene clusters.</title>
        <authorList>
            <person name="Callaghan A.V."/>
            <person name="Davidova I.A."/>
            <person name="Duncan K.E."/>
            <person name="Morris B."/>
            <person name="McInerney M.J."/>
        </authorList>
    </citation>
    <scope>NUCLEOTIDE SEQUENCE [LARGE SCALE GENOMIC DNA]</scope>
    <source>
        <strain evidence="6 7">ALDC</strain>
    </source>
</reference>
<feature type="domain" description="4Fe-4S ferredoxin-type" evidence="5">
    <location>
        <begin position="146"/>
        <end position="175"/>
    </location>
</feature>
<dbReference type="Proteomes" id="UP000298602">
    <property type="component" value="Chromosome"/>
</dbReference>
<accession>A0A4P8L373</accession>
<dbReference type="AlphaFoldDB" id="A0A4P8L373"/>
<gene>
    <name evidence="6" type="ORF">FDQ92_08555</name>
</gene>
<reference evidence="6 7" key="2">
    <citation type="submission" date="2019-05" db="EMBL/GenBank/DDBJ databases">
        <authorList>
            <person name="Suflita J.M."/>
            <person name="Marks C.R."/>
        </authorList>
    </citation>
    <scope>NUCLEOTIDE SEQUENCE [LARGE SCALE GENOMIC DNA]</scope>
    <source>
        <strain evidence="6 7">ALDC</strain>
    </source>
</reference>
<keyword evidence="7" id="KW-1185">Reference proteome</keyword>
<dbReference type="PROSITE" id="PS00198">
    <property type="entry name" value="4FE4S_FER_1"/>
    <property type="match status" value="1"/>
</dbReference>
<keyword evidence="3" id="KW-0408">Iron</keyword>
<evidence type="ECO:0000256" key="1">
    <source>
        <dbReference type="ARBA" id="ARBA00022485"/>
    </source>
</evidence>
<organism evidence="6 7">
    <name type="scientific">Desulfoglaeba alkanexedens ALDC</name>
    <dbReference type="NCBI Taxonomy" id="980445"/>
    <lineage>
        <taxon>Bacteria</taxon>
        <taxon>Pseudomonadati</taxon>
        <taxon>Thermodesulfobacteriota</taxon>
        <taxon>Syntrophobacteria</taxon>
        <taxon>Syntrophobacterales</taxon>
        <taxon>Syntrophobacteraceae</taxon>
        <taxon>Desulfoglaeba</taxon>
    </lineage>
</organism>
<dbReference type="CDD" id="cd10551">
    <property type="entry name" value="PsrB"/>
    <property type="match status" value="1"/>
</dbReference>
<evidence type="ECO:0000259" key="5">
    <source>
        <dbReference type="PROSITE" id="PS51379"/>
    </source>
</evidence>
<dbReference type="Gene3D" id="3.30.70.20">
    <property type="match status" value="2"/>
</dbReference>
<name>A0A4P8L373_9BACT</name>
<dbReference type="EMBL" id="CP040098">
    <property type="protein sequence ID" value="QCQ22204.1"/>
    <property type="molecule type" value="Genomic_DNA"/>
</dbReference>
<proteinExistence type="predicted"/>
<dbReference type="GO" id="GO:0051539">
    <property type="term" value="F:4 iron, 4 sulfur cluster binding"/>
    <property type="evidence" value="ECO:0007669"/>
    <property type="project" value="UniProtKB-KW"/>
</dbReference>
<evidence type="ECO:0000256" key="4">
    <source>
        <dbReference type="ARBA" id="ARBA00023014"/>
    </source>
</evidence>
<evidence type="ECO:0000256" key="2">
    <source>
        <dbReference type="ARBA" id="ARBA00022723"/>
    </source>
</evidence>
<evidence type="ECO:0000313" key="6">
    <source>
        <dbReference type="EMBL" id="QCQ22204.1"/>
    </source>
</evidence>
<keyword evidence="2" id="KW-0479">Metal-binding</keyword>
<dbReference type="PANTHER" id="PTHR43177">
    <property type="entry name" value="PROTEIN NRFC"/>
    <property type="match status" value="1"/>
</dbReference>
<dbReference type="GO" id="GO:0046872">
    <property type="term" value="F:metal ion binding"/>
    <property type="evidence" value="ECO:0007669"/>
    <property type="project" value="UniProtKB-KW"/>
</dbReference>
<dbReference type="PANTHER" id="PTHR43177:SF3">
    <property type="entry name" value="PROTEIN NRFC HOMOLOG"/>
    <property type="match status" value="1"/>
</dbReference>